<comment type="caution">
    <text evidence="1">The sequence shown here is derived from an EMBL/GenBank/DDBJ whole genome shotgun (WGS) entry which is preliminary data.</text>
</comment>
<protein>
    <recommendedName>
        <fullName evidence="3">F-box domain-containing protein</fullName>
    </recommendedName>
</protein>
<evidence type="ECO:0008006" key="3">
    <source>
        <dbReference type="Google" id="ProtNLM"/>
    </source>
</evidence>
<dbReference type="Gene3D" id="3.80.10.10">
    <property type="entry name" value="Ribonuclease Inhibitor"/>
    <property type="match status" value="1"/>
</dbReference>
<gene>
    <name evidence="1" type="ORF">IW261DRAFT_1470769</name>
</gene>
<dbReference type="Proteomes" id="UP001175227">
    <property type="component" value="Unassembled WGS sequence"/>
</dbReference>
<dbReference type="InterPro" id="IPR032675">
    <property type="entry name" value="LRR_dom_sf"/>
</dbReference>
<dbReference type="AlphaFoldDB" id="A0AA39UJJ6"/>
<accession>A0AA39UJJ6</accession>
<evidence type="ECO:0000313" key="1">
    <source>
        <dbReference type="EMBL" id="KAK0481455.1"/>
    </source>
</evidence>
<evidence type="ECO:0000313" key="2">
    <source>
        <dbReference type="Proteomes" id="UP001175227"/>
    </source>
</evidence>
<keyword evidence="2" id="KW-1185">Reference proteome</keyword>
<dbReference type="EMBL" id="JAUEPR010000008">
    <property type="protein sequence ID" value="KAK0481455.1"/>
    <property type="molecule type" value="Genomic_DNA"/>
</dbReference>
<name>A0AA39UJJ6_9AGAR</name>
<reference evidence="1" key="1">
    <citation type="submission" date="2023-06" db="EMBL/GenBank/DDBJ databases">
        <authorList>
            <consortium name="Lawrence Berkeley National Laboratory"/>
            <person name="Ahrendt S."/>
            <person name="Sahu N."/>
            <person name="Indic B."/>
            <person name="Wong-Bajracharya J."/>
            <person name="Merenyi Z."/>
            <person name="Ke H.-M."/>
            <person name="Monk M."/>
            <person name="Kocsube S."/>
            <person name="Drula E."/>
            <person name="Lipzen A."/>
            <person name="Balint B."/>
            <person name="Henrissat B."/>
            <person name="Andreopoulos B."/>
            <person name="Martin F.M."/>
            <person name="Harder C.B."/>
            <person name="Rigling D."/>
            <person name="Ford K.L."/>
            <person name="Foster G.D."/>
            <person name="Pangilinan J."/>
            <person name="Papanicolaou A."/>
            <person name="Barry K."/>
            <person name="LaButti K."/>
            <person name="Viragh M."/>
            <person name="Koriabine M."/>
            <person name="Yan M."/>
            <person name="Riley R."/>
            <person name="Champramary S."/>
            <person name="Plett K.L."/>
            <person name="Tsai I.J."/>
            <person name="Slot J."/>
            <person name="Sipos G."/>
            <person name="Plett J."/>
            <person name="Nagy L.G."/>
            <person name="Grigoriev I.V."/>
        </authorList>
    </citation>
    <scope>NUCLEOTIDE SEQUENCE</scope>
    <source>
        <strain evidence="1">ICMP 16352</strain>
    </source>
</reference>
<organism evidence="1 2">
    <name type="scientific">Armillaria novae-zelandiae</name>
    <dbReference type="NCBI Taxonomy" id="153914"/>
    <lineage>
        <taxon>Eukaryota</taxon>
        <taxon>Fungi</taxon>
        <taxon>Dikarya</taxon>
        <taxon>Basidiomycota</taxon>
        <taxon>Agaricomycotina</taxon>
        <taxon>Agaricomycetes</taxon>
        <taxon>Agaricomycetidae</taxon>
        <taxon>Agaricales</taxon>
        <taxon>Marasmiineae</taxon>
        <taxon>Physalacriaceae</taxon>
        <taxon>Armillaria</taxon>
    </lineage>
</organism>
<sequence>MEDDHGNAFKIRNFIHCTRIGTRFEIYSRYIRVLDLSNSATDYRPVLGAIAMLRSGAVFLPNLQVLCWVGYENWTALVFIMHNSVTSFYLSFENIPADAHRQAGRYFDFIAARMPHLEHFHFSMDSQVDTSQFSRALELLIPKLTSLKSIYFPPFINAFPIISAASALSHLTDIRIWSFFWNRDATRLFHTALHHLSEIEILSEYDEGPLTVSHLAVAISQCCCNLRKLFLSSAGTAARGNRTPLFTCSAMRQFTIEHAYPLSIHDSDIQTLLTRWPALEHLTLNKSPTSLLARGLSVPLPEWSTLVLFARYGKHLSSLYLYMNGIANILDVGNSCPFTQLEVFGVGNSPTLDTPAEARFLSYILPPGCRIVASRKWKPVVTLVSELRKARGEELERK</sequence>
<dbReference type="SUPFAM" id="SSF52047">
    <property type="entry name" value="RNI-like"/>
    <property type="match status" value="1"/>
</dbReference>
<proteinExistence type="predicted"/>